<feature type="domain" description="MIP18 family-like" evidence="11">
    <location>
        <begin position="10"/>
        <end position="81"/>
    </location>
</feature>
<proteinExistence type="inferred from homology"/>
<dbReference type="SUPFAM" id="SSF52540">
    <property type="entry name" value="P-loop containing nucleoside triphosphate hydrolases"/>
    <property type="match status" value="1"/>
</dbReference>
<dbReference type="PANTHER" id="PTHR42961">
    <property type="entry name" value="IRON-SULFUR PROTEIN NUBPL"/>
    <property type="match status" value="1"/>
</dbReference>
<protein>
    <recommendedName>
        <fullName evidence="9">Iron-sulfur cluster carrier protein</fullName>
    </recommendedName>
</protein>
<evidence type="ECO:0000256" key="1">
    <source>
        <dbReference type="ARBA" id="ARBA00007352"/>
    </source>
</evidence>
<keyword evidence="5 9" id="KW-0378">Hydrolase</keyword>
<evidence type="ECO:0000256" key="5">
    <source>
        <dbReference type="ARBA" id="ARBA00022801"/>
    </source>
</evidence>
<keyword evidence="6 9" id="KW-0067">ATP-binding</keyword>
<evidence type="ECO:0000313" key="13">
    <source>
        <dbReference type="Proteomes" id="UP000280668"/>
    </source>
</evidence>
<comment type="similarity">
    <text evidence="9">Belongs to the Mrp/NBP35 ATP-binding proteins family.</text>
</comment>
<organism evidence="12 13">
    <name type="scientific">Bogoriella caseilytica</name>
    <dbReference type="NCBI Taxonomy" id="56055"/>
    <lineage>
        <taxon>Bacteria</taxon>
        <taxon>Bacillati</taxon>
        <taxon>Actinomycetota</taxon>
        <taxon>Actinomycetes</taxon>
        <taxon>Micrococcales</taxon>
        <taxon>Bogoriellaceae</taxon>
        <taxon>Bogoriella</taxon>
    </lineage>
</organism>
<dbReference type="Gene3D" id="3.40.50.300">
    <property type="entry name" value="P-loop containing nucleotide triphosphate hydrolases"/>
    <property type="match status" value="1"/>
</dbReference>
<dbReference type="Gene3D" id="3.30.300.130">
    <property type="entry name" value="Fe-S cluster assembly (FSCA)"/>
    <property type="match status" value="1"/>
</dbReference>
<dbReference type="GO" id="GO:0051539">
    <property type="term" value="F:4 iron, 4 sulfur cluster binding"/>
    <property type="evidence" value="ECO:0007669"/>
    <property type="project" value="TreeGrafter"/>
</dbReference>
<dbReference type="PANTHER" id="PTHR42961:SF2">
    <property type="entry name" value="IRON-SULFUR PROTEIN NUBPL"/>
    <property type="match status" value="1"/>
</dbReference>
<dbReference type="GO" id="GO:0140663">
    <property type="term" value="F:ATP-dependent FeS chaperone activity"/>
    <property type="evidence" value="ECO:0007669"/>
    <property type="project" value="InterPro"/>
</dbReference>
<dbReference type="PROSITE" id="PS01215">
    <property type="entry name" value="MRP"/>
    <property type="match status" value="1"/>
</dbReference>
<dbReference type="Pfam" id="PF01883">
    <property type="entry name" value="FeS_assembly_P"/>
    <property type="match status" value="1"/>
</dbReference>
<dbReference type="InterPro" id="IPR000808">
    <property type="entry name" value="Mrp-like_CS"/>
</dbReference>
<evidence type="ECO:0000256" key="6">
    <source>
        <dbReference type="ARBA" id="ARBA00022840"/>
    </source>
</evidence>
<dbReference type="GO" id="GO:0016226">
    <property type="term" value="P:iron-sulfur cluster assembly"/>
    <property type="evidence" value="ECO:0007669"/>
    <property type="project" value="InterPro"/>
</dbReference>
<evidence type="ECO:0000256" key="8">
    <source>
        <dbReference type="ARBA" id="ARBA00023014"/>
    </source>
</evidence>
<accession>A0A3N2BEL4</accession>
<dbReference type="FunFam" id="3.40.50.300:FF:000304">
    <property type="entry name" value="Iron-sulfur cluster carrier protein"/>
    <property type="match status" value="1"/>
</dbReference>
<dbReference type="GO" id="GO:0005524">
    <property type="term" value="F:ATP binding"/>
    <property type="evidence" value="ECO:0007669"/>
    <property type="project" value="UniProtKB-UniRule"/>
</dbReference>
<dbReference type="InterPro" id="IPR002744">
    <property type="entry name" value="MIP18-like"/>
</dbReference>
<comment type="similarity">
    <text evidence="1">In the N-terminal section; belongs to the MIP18 family.</text>
</comment>
<evidence type="ECO:0000256" key="9">
    <source>
        <dbReference type="HAMAP-Rule" id="MF_02040"/>
    </source>
</evidence>
<comment type="similarity">
    <text evidence="2">In the C-terminal section; belongs to the Mrp/NBP35 ATP-binding proteins family.</text>
</comment>
<keyword evidence="13" id="KW-1185">Reference proteome</keyword>
<dbReference type="InterPro" id="IPR044304">
    <property type="entry name" value="NUBPL-like"/>
</dbReference>
<comment type="caution">
    <text evidence="12">The sequence shown here is derived from an EMBL/GenBank/DDBJ whole genome shotgun (WGS) entry which is preliminary data.</text>
</comment>
<evidence type="ECO:0000256" key="7">
    <source>
        <dbReference type="ARBA" id="ARBA00023004"/>
    </source>
</evidence>
<dbReference type="GO" id="GO:0046872">
    <property type="term" value="F:metal ion binding"/>
    <property type="evidence" value="ECO:0007669"/>
    <property type="project" value="UniProtKB-KW"/>
</dbReference>
<dbReference type="GO" id="GO:0016887">
    <property type="term" value="F:ATP hydrolysis activity"/>
    <property type="evidence" value="ECO:0007669"/>
    <property type="project" value="UniProtKB-UniRule"/>
</dbReference>
<dbReference type="HAMAP" id="MF_02040">
    <property type="entry name" value="Mrp_NBP35"/>
    <property type="match status" value="1"/>
</dbReference>
<comment type="function">
    <text evidence="9">Binds and transfers iron-sulfur (Fe-S) clusters to target apoproteins. Can hydrolyze ATP.</text>
</comment>
<keyword evidence="4 9" id="KW-0547">Nucleotide-binding</keyword>
<dbReference type="RefSeq" id="WP_211336106.1">
    <property type="nucleotide sequence ID" value="NZ_RKHK01000001.1"/>
</dbReference>
<reference evidence="12 13" key="1">
    <citation type="submission" date="2018-11" db="EMBL/GenBank/DDBJ databases">
        <title>Sequencing the genomes of 1000 actinobacteria strains.</title>
        <authorList>
            <person name="Klenk H.-P."/>
        </authorList>
    </citation>
    <scope>NUCLEOTIDE SEQUENCE [LARGE SCALE GENOMIC DNA]</scope>
    <source>
        <strain evidence="12 13">DSM 11294</strain>
    </source>
</reference>
<feature type="binding site" evidence="9">
    <location>
        <begin position="124"/>
        <end position="131"/>
    </location>
    <ligand>
        <name>ATP</name>
        <dbReference type="ChEBI" id="CHEBI:30616"/>
    </ligand>
</feature>
<evidence type="ECO:0000256" key="2">
    <source>
        <dbReference type="ARBA" id="ARBA00008205"/>
    </source>
</evidence>
<dbReference type="InterPro" id="IPR019591">
    <property type="entry name" value="Mrp/NBP35_ATP-bd"/>
</dbReference>
<evidence type="ECO:0000256" key="3">
    <source>
        <dbReference type="ARBA" id="ARBA00022723"/>
    </source>
</evidence>
<dbReference type="AlphaFoldDB" id="A0A3N2BEL4"/>
<dbReference type="EMBL" id="RKHK01000001">
    <property type="protein sequence ID" value="ROR73700.1"/>
    <property type="molecule type" value="Genomic_DNA"/>
</dbReference>
<keyword evidence="3 9" id="KW-0479">Metal-binding</keyword>
<dbReference type="SUPFAM" id="SSF117916">
    <property type="entry name" value="Fe-S cluster assembly (FSCA) domain-like"/>
    <property type="match status" value="1"/>
</dbReference>
<evidence type="ECO:0000256" key="10">
    <source>
        <dbReference type="SAM" id="MobiDB-lite"/>
    </source>
</evidence>
<dbReference type="Pfam" id="PF10609">
    <property type="entry name" value="ParA"/>
    <property type="match status" value="1"/>
</dbReference>
<dbReference type="InterPro" id="IPR027417">
    <property type="entry name" value="P-loop_NTPase"/>
</dbReference>
<feature type="region of interest" description="Disordered" evidence="10">
    <location>
        <begin position="336"/>
        <end position="362"/>
    </location>
</feature>
<dbReference type="InterPro" id="IPR034904">
    <property type="entry name" value="FSCA_dom_sf"/>
</dbReference>
<evidence type="ECO:0000259" key="11">
    <source>
        <dbReference type="Pfam" id="PF01883"/>
    </source>
</evidence>
<evidence type="ECO:0000256" key="4">
    <source>
        <dbReference type="ARBA" id="ARBA00022741"/>
    </source>
</evidence>
<evidence type="ECO:0000313" key="12">
    <source>
        <dbReference type="EMBL" id="ROR73700.1"/>
    </source>
</evidence>
<gene>
    <name evidence="12" type="ORF">EDD31_2088</name>
</gene>
<name>A0A3N2BEL4_9MICO</name>
<dbReference type="CDD" id="cd02037">
    <property type="entry name" value="Mrp_NBP35"/>
    <property type="match status" value="1"/>
</dbReference>
<keyword evidence="8 9" id="KW-0411">Iron-sulfur</keyword>
<keyword evidence="7 9" id="KW-0408">Iron</keyword>
<comment type="subunit">
    <text evidence="9">Homodimer.</text>
</comment>
<sequence length="379" mass="40252">MEGMSAPTVERVEAELEKVIDPEIRRPITELKMVRSVEVAEGGTVVVGIDLTTSGCPLKDTITKDVKNAVSHLEGVSAVEVEMGVMSEEQRKELRSFLRGGAAEPEIPFSKPGSLTRIYAVTSGKGGVGKSSVTANLAASMAAEGLKVGVVDADIYGFSIPRMLGVTHSPTKVDDMILPPVAKDVKVISIGMFTQGGRPVVWRGPMLHRALQQFLSDVFWGDLDVLLLDLPPGTGDIAISVAQMLPNSEILVVTTPQVAAAEVAQRAGIIAEQTKQRVVGVVENMSWLAQPDGSRVELFGSGGGQRVSEELSKELGYDVPLLAQVPLEMALREASDTGTPLVLREEDSPATESLRSLSRTLSHRSRGLAGRSLGISPVG</sequence>
<dbReference type="InterPro" id="IPR033756">
    <property type="entry name" value="YlxH/NBP35"/>
</dbReference>
<dbReference type="Proteomes" id="UP000280668">
    <property type="component" value="Unassembled WGS sequence"/>
</dbReference>